<name>A0A8D8UEK8_9HEMI</name>
<feature type="region of interest" description="Disordered" evidence="1">
    <location>
        <begin position="139"/>
        <end position="195"/>
    </location>
</feature>
<keyword evidence="2" id="KW-0732">Signal</keyword>
<feature type="region of interest" description="Disordered" evidence="1">
    <location>
        <begin position="80"/>
        <end position="126"/>
    </location>
</feature>
<feature type="chain" id="PRO_5036262195" evidence="2">
    <location>
        <begin position="27"/>
        <end position="294"/>
    </location>
</feature>
<reference evidence="3" key="1">
    <citation type="submission" date="2021-05" db="EMBL/GenBank/DDBJ databases">
        <authorList>
            <person name="Alioto T."/>
            <person name="Alioto T."/>
            <person name="Gomez Garrido J."/>
        </authorList>
    </citation>
    <scope>NUCLEOTIDE SEQUENCE</scope>
</reference>
<feature type="compositionally biased region" description="Polar residues" evidence="1">
    <location>
        <begin position="80"/>
        <end position="101"/>
    </location>
</feature>
<feature type="compositionally biased region" description="Low complexity" evidence="1">
    <location>
        <begin position="139"/>
        <end position="156"/>
    </location>
</feature>
<evidence type="ECO:0000313" key="3">
    <source>
        <dbReference type="EMBL" id="CAG6704663.1"/>
    </source>
</evidence>
<evidence type="ECO:0000256" key="1">
    <source>
        <dbReference type="SAM" id="MobiDB-lite"/>
    </source>
</evidence>
<dbReference type="AlphaFoldDB" id="A0A8D8UEK8"/>
<proteinExistence type="predicted"/>
<accession>A0A8D8UEK8</accession>
<organism evidence="3">
    <name type="scientific">Cacopsylla melanoneura</name>
    <dbReference type="NCBI Taxonomy" id="428564"/>
    <lineage>
        <taxon>Eukaryota</taxon>
        <taxon>Metazoa</taxon>
        <taxon>Ecdysozoa</taxon>
        <taxon>Arthropoda</taxon>
        <taxon>Hexapoda</taxon>
        <taxon>Insecta</taxon>
        <taxon>Pterygota</taxon>
        <taxon>Neoptera</taxon>
        <taxon>Paraneoptera</taxon>
        <taxon>Hemiptera</taxon>
        <taxon>Sternorrhyncha</taxon>
        <taxon>Psylloidea</taxon>
        <taxon>Psyllidae</taxon>
        <taxon>Psyllinae</taxon>
        <taxon>Cacopsylla</taxon>
    </lineage>
</organism>
<sequence length="294" mass="30230">MTFLWTTTFLACVCSLNYGKIGLVTGEEFDIPLAQDRSGIVWYVEGAPQAAVAAPNPTQPDLTIPTPDMSDTAIPTHEANNPVSTTAAPQANNNENTTIPTGSPAVAPQANNENNTATTAVPTGSNEITTTVATAAVSSVDNATTGTPASATETSPSTPPPPPPAGGLLNGVESLLWGKPNPTPGLTDPDTSNTLPTVSPSLITKICAVSDFNLDALCPSASPDPQCISLASTLGGPYTAQCARMGLCSLVGGTEGRIFIWKVPKAASCTTQPMRVSLRAPKRGKHSGPDFIKY</sequence>
<dbReference type="EMBL" id="HBUF01341846">
    <property type="protein sequence ID" value="CAG6704663.1"/>
    <property type="molecule type" value="Transcribed_RNA"/>
</dbReference>
<feature type="compositionally biased region" description="Low complexity" evidence="1">
    <location>
        <begin position="107"/>
        <end position="126"/>
    </location>
</feature>
<evidence type="ECO:0000256" key="2">
    <source>
        <dbReference type="SAM" id="SignalP"/>
    </source>
</evidence>
<dbReference type="EMBL" id="HBUF01341844">
    <property type="protein sequence ID" value="CAG6704659.1"/>
    <property type="molecule type" value="Transcribed_RNA"/>
</dbReference>
<feature type="signal peptide" evidence="2">
    <location>
        <begin position="1"/>
        <end position="26"/>
    </location>
</feature>
<protein>
    <submittedName>
        <fullName evidence="3">Uncharacterized protein</fullName>
    </submittedName>
</protein>